<gene>
    <name evidence="2" type="ORF">PENNAL_c0456G03004</name>
</gene>
<dbReference type="STRING" id="60175.A0A1V6VUB5"/>
<keyword evidence="1" id="KW-0472">Membrane</keyword>
<feature type="transmembrane region" description="Helical" evidence="1">
    <location>
        <begin position="24"/>
        <end position="44"/>
    </location>
</feature>
<reference evidence="3" key="1">
    <citation type="journal article" date="2017" name="Nat. Microbiol.">
        <title>Global analysis of biosynthetic gene clusters reveals vast potential of secondary metabolite production in Penicillium species.</title>
        <authorList>
            <person name="Nielsen J.C."/>
            <person name="Grijseels S."/>
            <person name="Prigent S."/>
            <person name="Ji B."/>
            <person name="Dainat J."/>
            <person name="Nielsen K.F."/>
            <person name="Frisvad J.C."/>
            <person name="Workman M."/>
            <person name="Nielsen J."/>
        </authorList>
    </citation>
    <scope>NUCLEOTIDE SEQUENCE [LARGE SCALE GENOMIC DNA]</scope>
    <source>
        <strain evidence="3">IBT 13039</strain>
    </source>
</reference>
<comment type="caution">
    <text evidence="2">The sequence shown here is derived from an EMBL/GenBank/DDBJ whole genome shotgun (WGS) entry which is preliminary data.</text>
</comment>
<protein>
    <submittedName>
        <fullName evidence="2">Uncharacterized protein</fullName>
    </submittedName>
</protein>
<keyword evidence="1" id="KW-0812">Transmembrane</keyword>
<accession>A0A1V6VUB5</accession>
<dbReference type="Proteomes" id="UP000191691">
    <property type="component" value="Unassembled WGS sequence"/>
</dbReference>
<keyword evidence="1" id="KW-1133">Transmembrane helix</keyword>
<evidence type="ECO:0000313" key="3">
    <source>
        <dbReference type="Proteomes" id="UP000191691"/>
    </source>
</evidence>
<evidence type="ECO:0000313" key="2">
    <source>
        <dbReference type="EMBL" id="OQE54258.1"/>
    </source>
</evidence>
<dbReference type="AlphaFoldDB" id="A0A1V6VUB5"/>
<evidence type="ECO:0000256" key="1">
    <source>
        <dbReference type="SAM" id="Phobius"/>
    </source>
</evidence>
<feature type="non-terminal residue" evidence="2">
    <location>
        <position position="114"/>
    </location>
</feature>
<proteinExistence type="predicted"/>
<sequence>MIAVGSLSDGYLKDIDMGAFSARLSLQFASVVLLALVPSIHALAEPLHAPSPLATTFGRLVLLNLCGYTLYALRPLKRIGMVQFWQPSLQGIYLVLTYSLVEYSKAVLQVAIPY</sequence>
<dbReference type="EMBL" id="MOOB01000456">
    <property type="protein sequence ID" value="OQE54258.1"/>
    <property type="molecule type" value="Genomic_DNA"/>
</dbReference>
<keyword evidence="3" id="KW-1185">Reference proteome</keyword>
<feature type="transmembrane region" description="Helical" evidence="1">
    <location>
        <begin position="56"/>
        <end position="73"/>
    </location>
</feature>
<organism evidence="2 3">
    <name type="scientific">Penicillium nalgiovense</name>
    <dbReference type="NCBI Taxonomy" id="60175"/>
    <lineage>
        <taxon>Eukaryota</taxon>
        <taxon>Fungi</taxon>
        <taxon>Dikarya</taxon>
        <taxon>Ascomycota</taxon>
        <taxon>Pezizomycotina</taxon>
        <taxon>Eurotiomycetes</taxon>
        <taxon>Eurotiomycetidae</taxon>
        <taxon>Eurotiales</taxon>
        <taxon>Aspergillaceae</taxon>
        <taxon>Penicillium</taxon>
    </lineage>
</organism>
<name>A0A1V6VUB5_PENNA</name>